<dbReference type="GO" id="GO:0045944">
    <property type="term" value="P:positive regulation of transcription by RNA polymerase II"/>
    <property type="evidence" value="ECO:0007669"/>
    <property type="project" value="TreeGrafter"/>
</dbReference>
<evidence type="ECO:0000313" key="3">
    <source>
        <dbReference type="EMBL" id="RWA04792.1"/>
    </source>
</evidence>
<reference evidence="3 4" key="1">
    <citation type="submission" date="2018-12" db="EMBL/GenBank/DDBJ databases">
        <title>Draft genome sequence of Xylaria grammica IHI A82.</title>
        <authorList>
            <person name="Buettner E."/>
            <person name="Kellner H."/>
        </authorList>
    </citation>
    <scope>NUCLEOTIDE SEQUENCE [LARGE SCALE GENOMIC DNA]</scope>
    <source>
        <strain evidence="3 4">IHI A82</strain>
    </source>
</reference>
<evidence type="ECO:0000256" key="1">
    <source>
        <dbReference type="ARBA" id="ARBA00004123"/>
    </source>
</evidence>
<dbReference type="PANTHER" id="PTHR37534">
    <property type="entry name" value="TRANSCRIPTIONAL ACTIVATOR PROTEIN UGA3"/>
    <property type="match status" value="1"/>
</dbReference>
<evidence type="ECO:0000313" key="4">
    <source>
        <dbReference type="Proteomes" id="UP000286045"/>
    </source>
</evidence>
<comment type="caution">
    <text evidence="3">The sequence shown here is derived from an EMBL/GenBank/DDBJ whole genome shotgun (WGS) entry which is preliminary data.</text>
</comment>
<dbReference type="EMBL" id="RYZI01000517">
    <property type="protein sequence ID" value="RWA04792.1"/>
    <property type="molecule type" value="Genomic_DNA"/>
</dbReference>
<dbReference type="GO" id="GO:0003700">
    <property type="term" value="F:DNA-binding transcription factor activity"/>
    <property type="evidence" value="ECO:0007669"/>
    <property type="project" value="TreeGrafter"/>
</dbReference>
<dbReference type="STRING" id="363999.A0A439CRR1"/>
<proteinExistence type="predicted"/>
<dbReference type="GO" id="GO:0000976">
    <property type="term" value="F:transcription cis-regulatory region binding"/>
    <property type="evidence" value="ECO:0007669"/>
    <property type="project" value="TreeGrafter"/>
</dbReference>
<dbReference type="Pfam" id="PF11951">
    <property type="entry name" value="Fungal_trans_2"/>
    <property type="match status" value="1"/>
</dbReference>
<protein>
    <recommendedName>
        <fullName evidence="5">Transcription factor domain-containing protein</fullName>
    </recommendedName>
</protein>
<dbReference type="PANTHER" id="PTHR37534:SF39">
    <property type="entry name" value="TRANSCRIPTION FACTOR DOMAIN-CONTAINING PROTEIN"/>
    <property type="match status" value="1"/>
</dbReference>
<gene>
    <name evidence="3" type="ORF">EKO27_g10317</name>
</gene>
<keyword evidence="2" id="KW-0539">Nucleus</keyword>
<dbReference type="InterPro" id="IPR021858">
    <property type="entry name" value="Fun_TF"/>
</dbReference>
<dbReference type="Proteomes" id="UP000286045">
    <property type="component" value="Unassembled WGS sequence"/>
</dbReference>
<name>A0A439CRR1_9PEZI</name>
<evidence type="ECO:0000256" key="2">
    <source>
        <dbReference type="ARBA" id="ARBA00023242"/>
    </source>
</evidence>
<keyword evidence="4" id="KW-1185">Reference proteome</keyword>
<dbReference type="GO" id="GO:0005634">
    <property type="term" value="C:nucleus"/>
    <property type="evidence" value="ECO:0007669"/>
    <property type="project" value="UniProtKB-SubCell"/>
</dbReference>
<dbReference type="AlphaFoldDB" id="A0A439CRR1"/>
<organism evidence="3 4">
    <name type="scientific">Xylaria grammica</name>
    <dbReference type="NCBI Taxonomy" id="363999"/>
    <lineage>
        <taxon>Eukaryota</taxon>
        <taxon>Fungi</taxon>
        <taxon>Dikarya</taxon>
        <taxon>Ascomycota</taxon>
        <taxon>Pezizomycotina</taxon>
        <taxon>Sordariomycetes</taxon>
        <taxon>Xylariomycetidae</taxon>
        <taxon>Xylariales</taxon>
        <taxon>Xylariaceae</taxon>
        <taxon>Xylaria</taxon>
    </lineage>
</organism>
<evidence type="ECO:0008006" key="5">
    <source>
        <dbReference type="Google" id="ProtNLM"/>
    </source>
</evidence>
<comment type="subcellular location">
    <subcellularLocation>
        <location evidence="1">Nucleus</location>
    </subcellularLocation>
</comment>
<sequence length="398" mass="44127">MLQTPMPLKSLDLNAGELELLRYFQSTAFSTLATLSTDLTGVRDLLVSMALIDDTIPSRAVLHALLAFASLHRDGLQLHAVKHKTAAVGALGASVKNGIHDTTEAAQHVATNMLLCSFEIHMGTDSHGQWPWYLFGARDIIRAAGLEAQIYRSDVRELVLWTYYHDVLVRFSLFHWRRNSVQQVFAKELGAEGGWQRDLCGFASKLKLDVGTLPAVLRYLGDILDALCQGAHVPMPASVLQKEIHAAEQQVKNIPGPSHSPTSCTKEEAKRAAVDELCRTAILVYSARICETKFGESRDLTALLDKGFAQITEAGTCERLFPIFILGCEANTDERRISVLDLLRRTEETHVWRSNCIRRGLDSVWIQDDLNADQDTVLDYINKLNAVVSSSATIPTFV</sequence>
<accession>A0A439CRR1</accession>